<accession>A0AAW1CIP7</accession>
<reference evidence="2 3" key="1">
    <citation type="submission" date="2022-12" db="EMBL/GenBank/DDBJ databases">
        <title>Chromosome-level genome assembly of true bugs.</title>
        <authorList>
            <person name="Ma L."/>
            <person name="Li H."/>
        </authorList>
    </citation>
    <scope>NUCLEOTIDE SEQUENCE [LARGE SCALE GENOMIC DNA]</scope>
    <source>
        <strain evidence="2">Lab_2022b</strain>
    </source>
</reference>
<keyword evidence="3" id="KW-1185">Reference proteome</keyword>
<dbReference type="AlphaFoldDB" id="A0AAW1CIP7"/>
<evidence type="ECO:0000313" key="3">
    <source>
        <dbReference type="Proteomes" id="UP001461498"/>
    </source>
</evidence>
<feature type="region of interest" description="Disordered" evidence="1">
    <location>
        <begin position="66"/>
        <end position="109"/>
    </location>
</feature>
<feature type="compositionally biased region" description="Acidic residues" evidence="1">
    <location>
        <begin position="71"/>
        <end position="85"/>
    </location>
</feature>
<evidence type="ECO:0000256" key="1">
    <source>
        <dbReference type="SAM" id="MobiDB-lite"/>
    </source>
</evidence>
<dbReference type="EMBL" id="JAPXFL010000015">
    <property type="protein sequence ID" value="KAK9497324.1"/>
    <property type="molecule type" value="Genomic_DNA"/>
</dbReference>
<sequence>MMDTRASCFNSPEEELRDLRRPFAISHLVRELERLRRIQDVLLPLFEQRDDEESWLLYRRLSKRLPPIQEHDEEESEDEPYEEQQAENQQQPQENGANETRNRFLRRQG</sequence>
<name>A0AAW1CIP7_9HEMI</name>
<evidence type="ECO:0000313" key="2">
    <source>
        <dbReference type="EMBL" id="KAK9497324.1"/>
    </source>
</evidence>
<comment type="caution">
    <text evidence="2">The sequence shown here is derived from an EMBL/GenBank/DDBJ whole genome shotgun (WGS) entry which is preliminary data.</text>
</comment>
<dbReference type="Proteomes" id="UP001461498">
    <property type="component" value="Unassembled WGS sequence"/>
</dbReference>
<proteinExistence type="predicted"/>
<organism evidence="2 3">
    <name type="scientific">Rhynocoris fuscipes</name>
    <dbReference type="NCBI Taxonomy" id="488301"/>
    <lineage>
        <taxon>Eukaryota</taxon>
        <taxon>Metazoa</taxon>
        <taxon>Ecdysozoa</taxon>
        <taxon>Arthropoda</taxon>
        <taxon>Hexapoda</taxon>
        <taxon>Insecta</taxon>
        <taxon>Pterygota</taxon>
        <taxon>Neoptera</taxon>
        <taxon>Paraneoptera</taxon>
        <taxon>Hemiptera</taxon>
        <taxon>Heteroptera</taxon>
        <taxon>Panheteroptera</taxon>
        <taxon>Cimicomorpha</taxon>
        <taxon>Reduviidae</taxon>
        <taxon>Harpactorinae</taxon>
        <taxon>Harpactorini</taxon>
        <taxon>Rhynocoris</taxon>
    </lineage>
</organism>
<protein>
    <submittedName>
        <fullName evidence="2">Uncharacterized protein</fullName>
    </submittedName>
</protein>
<feature type="compositionally biased region" description="Low complexity" evidence="1">
    <location>
        <begin position="86"/>
        <end position="99"/>
    </location>
</feature>
<gene>
    <name evidence="2" type="ORF">O3M35_004663</name>
</gene>